<organism evidence="2 3">
    <name type="scientific">Pullulanibacillus camelliae</name>
    <dbReference type="NCBI Taxonomy" id="1707096"/>
    <lineage>
        <taxon>Bacteria</taxon>
        <taxon>Bacillati</taxon>
        <taxon>Bacillota</taxon>
        <taxon>Bacilli</taxon>
        <taxon>Bacillales</taxon>
        <taxon>Sporolactobacillaceae</taxon>
        <taxon>Pullulanibacillus</taxon>
    </lineage>
</organism>
<dbReference type="PIRSF" id="PIRSF007165">
    <property type="entry name" value="UCP007165"/>
    <property type="match status" value="1"/>
</dbReference>
<keyword evidence="3" id="KW-1185">Reference proteome</keyword>
<reference evidence="2" key="1">
    <citation type="journal article" date="2014" name="Int. J. Syst. Evol. Microbiol.">
        <title>Complete genome sequence of Corynebacterium casei LMG S-19264T (=DSM 44701T), isolated from a smear-ripened cheese.</title>
        <authorList>
            <consortium name="US DOE Joint Genome Institute (JGI-PGF)"/>
            <person name="Walter F."/>
            <person name="Albersmeier A."/>
            <person name="Kalinowski J."/>
            <person name="Ruckert C."/>
        </authorList>
    </citation>
    <scope>NUCLEOTIDE SEQUENCE</scope>
    <source>
        <strain evidence="2">CGMCC 1.15371</strain>
    </source>
</reference>
<dbReference type="Proteomes" id="UP000628775">
    <property type="component" value="Unassembled WGS sequence"/>
</dbReference>
<dbReference type="InterPro" id="IPR038091">
    <property type="entry name" value="UPF0302_N_sf"/>
</dbReference>
<dbReference type="InterPro" id="IPR014963">
    <property type="entry name" value="UPF0302_N"/>
</dbReference>
<name>A0A8J2VVB8_9BACL</name>
<dbReference type="Gene3D" id="4.10.810.10">
    <property type="entry name" value="Virus Scaffolding Protein, Chain A"/>
    <property type="match status" value="1"/>
</dbReference>
<sequence>MEQLISIEEKRSFLKWFLRRYQLKSRECIWLLNYVLSDEHLISLLKFVDNTSGCPRAMIISEKNASHTAFVYRKHDVETNEPEKAFHDIRMDQDEIIYVHLVFPSSSLSSEYVSILEENPHDRHFINARYGDEVSRLIEQAESQFMVAFLESEIDKALVTHDKKRFVELAAQLKQIREGR</sequence>
<dbReference type="InterPro" id="IPR014957">
    <property type="entry name" value="IDEAL_dom"/>
</dbReference>
<reference evidence="2" key="2">
    <citation type="submission" date="2020-09" db="EMBL/GenBank/DDBJ databases">
        <authorList>
            <person name="Sun Q."/>
            <person name="Zhou Y."/>
        </authorList>
    </citation>
    <scope>NUCLEOTIDE SEQUENCE</scope>
    <source>
        <strain evidence="2">CGMCC 1.15371</strain>
    </source>
</reference>
<dbReference type="Pfam" id="PF08864">
    <property type="entry name" value="UPF0302"/>
    <property type="match status" value="1"/>
</dbReference>
<protein>
    <submittedName>
        <fullName evidence="2">UPF0302 protein</fullName>
    </submittedName>
</protein>
<gene>
    <name evidence="2" type="ORF">GCM10011391_17070</name>
</gene>
<feature type="domain" description="IDEAL" evidence="1">
    <location>
        <begin position="137"/>
        <end position="173"/>
    </location>
</feature>
<dbReference type="Gene3D" id="3.40.1530.30">
    <property type="entry name" value="Uncharacterised family UPF0302, N-terminal domain"/>
    <property type="match status" value="1"/>
</dbReference>
<comment type="caution">
    <text evidence="2">The sequence shown here is derived from an EMBL/GenBank/DDBJ whole genome shotgun (WGS) entry which is preliminary data.</text>
</comment>
<accession>A0A8J2VVB8</accession>
<proteinExistence type="predicted"/>
<dbReference type="InterPro" id="IPR011188">
    <property type="entry name" value="UPF0302"/>
</dbReference>
<dbReference type="InterPro" id="IPR027393">
    <property type="entry name" value="Virus_scaffolding_prot_C"/>
</dbReference>
<dbReference type="RefSeq" id="WP_188692159.1">
    <property type="nucleotide sequence ID" value="NZ_BMIR01000006.1"/>
</dbReference>
<dbReference type="EMBL" id="BMIR01000006">
    <property type="protein sequence ID" value="GGE38848.1"/>
    <property type="molecule type" value="Genomic_DNA"/>
</dbReference>
<dbReference type="NCBIfam" id="NF002965">
    <property type="entry name" value="PRK03636.1"/>
    <property type="match status" value="1"/>
</dbReference>
<evidence type="ECO:0000259" key="1">
    <source>
        <dbReference type="SMART" id="SM00914"/>
    </source>
</evidence>
<dbReference type="Pfam" id="PF08858">
    <property type="entry name" value="IDEAL"/>
    <property type="match status" value="1"/>
</dbReference>
<dbReference type="SMART" id="SM00914">
    <property type="entry name" value="IDEAL"/>
    <property type="match status" value="1"/>
</dbReference>
<evidence type="ECO:0000313" key="2">
    <source>
        <dbReference type="EMBL" id="GGE38848.1"/>
    </source>
</evidence>
<evidence type="ECO:0000313" key="3">
    <source>
        <dbReference type="Proteomes" id="UP000628775"/>
    </source>
</evidence>
<dbReference type="AlphaFoldDB" id="A0A8J2VVB8"/>